<keyword evidence="1" id="KW-0645">Protease</keyword>
<name>A0A5B9DFH8_9ARCH</name>
<reference evidence="1 2" key="2">
    <citation type="journal article" date="2024" name="Int. J. Syst. Evol. Microbiol.">
        <title>Promethearchaeum syntrophicum gen. nov., sp. nov., an anaerobic, obligately syntrophic archaeon, the first isolate of the lineage 'Asgard' archaea, and proposal of the new archaeal phylum Promethearchaeota phyl. nov. and kingdom Promethearchaeati regn. nov.</title>
        <authorList>
            <person name="Imachi H."/>
            <person name="Nobu M.K."/>
            <person name="Kato S."/>
            <person name="Takaki Y."/>
            <person name="Miyazaki M."/>
            <person name="Miyata M."/>
            <person name="Ogawara M."/>
            <person name="Saito Y."/>
            <person name="Sakai S."/>
            <person name="Tahara Y.O."/>
            <person name="Takano Y."/>
            <person name="Tasumi E."/>
            <person name="Uematsu K."/>
            <person name="Yoshimura T."/>
            <person name="Itoh T."/>
            <person name="Ohkuma M."/>
            <person name="Takai K."/>
        </authorList>
    </citation>
    <scope>NUCLEOTIDE SEQUENCE [LARGE SCALE GENOMIC DNA]</scope>
    <source>
        <strain evidence="1 2">MK-D1</strain>
    </source>
</reference>
<evidence type="ECO:0000313" key="2">
    <source>
        <dbReference type="Proteomes" id="UP000321408"/>
    </source>
</evidence>
<reference evidence="1 2" key="1">
    <citation type="journal article" date="2020" name="Nature">
        <title>Isolation of an archaeon at the prokaryote-eukaryote interface.</title>
        <authorList>
            <person name="Imachi H."/>
            <person name="Nobu M.K."/>
            <person name="Nakahara N."/>
            <person name="Morono Y."/>
            <person name="Ogawara M."/>
            <person name="Takaki Y."/>
            <person name="Takano Y."/>
            <person name="Uematsu K."/>
            <person name="Ikuta T."/>
            <person name="Ito M."/>
            <person name="Matsui Y."/>
            <person name="Miyazaki M."/>
            <person name="Murata K."/>
            <person name="Saito Y."/>
            <person name="Sakai S."/>
            <person name="Song C."/>
            <person name="Tasumi E."/>
            <person name="Yamanaka Y."/>
            <person name="Yamaguchi T."/>
            <person name="Kamagata Y."/>
            <person name="Tamaki H."/>
            <person name="Takai K."/>
        </authorList>
    </citation>
    <scope>NUCLEOTIDE SEQUENCE [LARGE SCALE GENOMIC DNA]</scope>
    <source>
        <strain evidence="1 2">MK-D1</strain>
    </source>
</reference>
<protein>
    <submittedName>
        <fullName evidence="1">CPBP family glutamic-type intramembrane protease</fullName>
    </submittedName>
</protein>
<gene>
    <name evidence="1" type="ORF">DSAG12_03643</name>
</gene>
<dbReference type="Proteomes" id="UP000321408">
    <property type="component" value="Chromosome"/>
</dbReference>
<dbReference type="KEGG" id="psyt:DSAG12_03643"/>
<evidence type="ECO:0000313" key="1">
    <source>
        <dbReference type="EMBL" id="QEE17805.2"/>
    </source>
</evidence>
<dbReference type="AlphaFoldDB" id="A0A5B9DFH8"/>
<dbReference type="Pfam" id="PF02517">
    <property type="entry name" value="Rce1-like"/>
    <property type="match status" value="1"/>
</dbReference>
<dbReference type="GO" id="GO:0006508">
    <property type="term" value="P:proteolysis"/>
    <property type="evidence" value="ECO:0007669"/>
    <property type="project" value="UniProtKB-KW"/>
</dbReference>
<dbReference type="GO" id="GO:0004175">
    <property type="term" value="F:endopeptidase activity"/>
    <property type="evidence" value="ECO:0007669"/>
    <property type="project" value="UniProtKB-ARBA"/>
</dbReference>
<proteinExistence type="predicted"/>
<dbReference type="InterPro" id="IPR003675">
    <property type="entry name" value="Rce1/LyrA-like_dom"/>
</dbReference>
<keyword evidence="1" id="KW-0378">Hydrolase</keyword>
<organism evidence="1 2">
    <name type="scientific">Promethearchaeum syntrophicum</name>
    <dbReference type="NCBI Taxonomy" id="2594042"/>
    <lineage>
        <taxon>Archaea</taxon>
        <taxon>Promethearchaeati</taxon>
        <taxon>Promethearchaeota</taxon>
        <taxon>Promethearchaeia</taxon>
        <taxon>Promethearchaeales</taxon>
        <taxon>Promethearchaeaceae</taxon>
        <taxon>Promethearchaeum</taxon>
    </lineage>
</organism>
<accession>A0A5B9DFH8</accession>
<sequence>MKKKTIFSWVLLIGLSIASSIIVLNLTDQNSLLQKISLAISVLFITSSILLLLLPGINKSFLEFFKIKYRYYLFVLAILVLPLINWFFIPDFSSNLKNIVGSYFLWYILPALIMIIPTFHINLKPWGPLFHILGVIYLAIGFDDRYTDPTISGFIDLGYSFNALWVSALCLAIISIQFDEYLEYFNWDFDLKKIGFPIGILFSFAIIVLPVGLLTGFLVWNPTWEGIGMFLLTFLGIWFTIALPEEVIARGIIQHQMVNVAKKNLLNFKKWHKIIIILLASFIFGISHWNNTSAEFIWIYIGLATVAGIGFGACWEKYGLFSSMLMHTIIDFVWVMCFKA</sequence>
<dbReference type="EMBL" id="CP042905">
    <property type="protein sequence ID" value="QEE17805.2"/>
    <property type="molecule type" value="Genomic_DNA"/>
</dbReference>
<keyword evidence="2" id="KW-1185">Reference proteome</keyword>
<dbReference type="GO" id="GO:0080120">
    <property type="term" value="P:CAAX-box protein maturation"/>
    <property type="evidence" value="ECO:0007669"/>
    <property type="project" value="UniProtKB-ARBA"/>
</dbReference>